<dbReference type="GO" id="GO:0005739">
    <property type="term" value="C:mitochondrion"/>
    <property type="evidence" value="ECO:0000318"/>
    <property type="project" value="GO_Central"/>
</dbReference>
<reference evidence="10 11" key="1">
    <citation type="submission" date="2009-12" db="EMBL/GenBank/DDBJ databases">
        <title>The draft genome of Batrachochytrium dendrobatidis.</title>
        <authorList>
            <consortium name="US DOE Joint Genome Institute (JGI-PGF)"/>
            <person name="Kuo A."/>
            <person name="Salamov A."/>
            <person name="Schmutz J."/>
            <person name="Lucas S."/>
            <person name="Pitluck S."/>
            <person name="Rosenblum E."/>
            <person name="Stajich J."/>
            <person name="Eisen M."/>
            <person name="Grigoriev I.V."/>
        </authorList>
    </citation>
    <scope>NUCLEOTIDE SEQUENCE [LARGE SCALE GENOMIC DNA]</scope>
    <source>
        <strain evidence="11">JAM81 / FGSC 10211</strain>
    </source>
</reference>
<dbReference type="InterPro" id="IPR014001">
    <property type="entry name" value="Helicase_ATP-bd"/>
</dbReference>
<evidence type="ECO:0000256" key="4">
    <source>
        <dbReference type="ARBA" id="ARBA00022840"/>
    </source>
</evidence>
<dbReference type="GO" id="GO:0016787">
    <property type="term" value="F:hydrolase activity"/>
    <property type="evidence" value="ECO:0007669"/>
    <property type="project" value="UniProtKB-KW"/>
</dbReference>
<dbReference type="GeneID" id="18238138"/>
<feature type="region of interest" description="Disordered" evidence="6">
    <location>
        <begin position="142"/>
        <end position="187"/>
    </location>
</feature>
<feature type="domain" description="Helicase ATP-binding" evidence="7">
    <location>
        <begin position="294"/>
        <end position="531"/>
    </location>
</feature>
<feature type="domain" description="Helicase C-terminal" evidence="8">
    <location>
        <begin position="563"/>
        <end position="738"/>
    </location>
</feature>
<dbReference type="CDD" id="cd18787">
    <property type="entry name" value="SF2_C_DEAD"/>
    <property type="match status" value="1"/>
</dbReference>
<dbReference type="Proteomes" id="UP000007241">
    <property type="component" value="Unassembled WGS sequence"/>
</dbReference>
<dbReference type="Pfam" id="PF00270">
    <property type="entry name" value="DEAD"/>
    <property type="match status" value="1"/>
</dbReference>
<evidence type="ECO:0000259" key="7">
    <source>
        <dbReference type="PROSITE" id="PS51192"/>
    </source>
</evidence>
<feature type="compositionally biased region" description="Polar residues" evidence="6">
    <location>
        <begin position="172"/>
        <end position="187"/>
    </location>
</feature>
<dbReference type="HOGENOM" id="CLU_375960_0_0_1"/>
<sequence>MSIKPTRSASSFTFSTKYPRQHKPPVYGGKGKHQSKGKTPKRSGAGLDRNIRLPARLRLDQLKSTFSNTASKSKSSSKSHFGGKYDTDLYNGSKRKSQSRVGAQFKHSNEDQVSNKSTIAKASRSFLGRSKRDQYDEYGNIVNATPQSAGSDPVARFGRKKSNTLPRFGSGRASTKSTPLQRPSTTVIQKTPKPLGAKARAAAALFDRALGPNAPAVMNQQLIKKQTLERRAEHAKKFELIDNLGQGKSSRTIQDMIDTATFEGMNLHPKVLESITQGLKFKAPTPVQAMCIPRFIHSTDEAILCAAETGTGKTAAYLASVMHVLKVEEDKAIAGTLKLAVPFKFASSLPKSDINAKINNDAFRAVEAITTDGDSITSVAGLALIRKIRRPRAIIIVPSRDLVAQVTATAKILSHKAKLRVVGMHSRSDYKAREFALSSAPIDILICTPGMLTSFTESKDIVLTQTSLIVVDEADTLFDTNFQDDLKPIIQSVKTFSKNQGRTCRFLFTTATLPKTLNLAVLDEFPELRRVFTPNLHRTQAKLHQSFLRLDSSTTKPNMLLEVLRRAVLETDRIIIFCNRRSTCNTVSDHLRSKSYDVVTLTSSAEIKNRTKSLEQFLNPELIKEPFEKLEAMYGNEDEKHVVSPSVVEMQVEGLSKPPLGKPMIMVATDIASRGLDTTPVGHVILYDFPQTAIDYLHRVGRTARNGRSGRATSIIAHRDASLAEFISKAVKKRDMLA</sequence>
<name>F4NX00_BATDJ</name>
<evidence type="ECO:0000256" key="5">
    <source>
        <dbReference type="PROSITE-ProRule" id="PRU00552"/>
    </source>
</evidence>
<dbReference type="SUPFAM" id="SSF52540">
    <property type="entry name" value="P-loop containing nucleoside triphosphate hydrolases"/>
    <property type="match status" value="2"/>
</dbReference>
<keyword evidence="4" id="KW-0067">ATP-binding</keyword>
<keyword evidence="3" id="KW-0347">Helicase</keyword>
<dbReference type="Gene3D" id="3.40.50.300">
    <property type="entry name" value="P-loop containing nucleotide triphosphate hydrolases"/>
    <property type="match status" value="2"/>
</dbReference>
<dbReference type="PROSITE" id="PS51192">
    <property type="entry name" value="HELICASE_ATP_BIND_1"/>
    <property type="match status" value="1"/>
</dbReference>
<dbReference type="InterPro" id="IPR014014">
    <property type="entry name" value="RNA_helicase_DEAD_Q_motif"/>
</dbReference>
<dbReference type="OrthoDB" id="10256233at2759"/>
<feature type="region of interest" description="Disordered" evidence="6">
    <location>
        <begin position="1"/>
        <end position="118"/>
    </location>
</feature>
<feature type="compositionally biased region" description="Basic residues" evidence="6">
    <location>
        <begin position="30"/>
        <end position="41"/>
    </location>
</feature>
<dbReference type="InterPro" id="IPR001650">
    <property type="entry name" value="Helicase_C-like"/>
</dbReference>
<evidence type="ECO:0000256" key="6">
    <source>
        <dbReference type="SAM" id="MobiDB-lite"/>
    </source>
</evidence>
<dbReference type="SMART" id="SM00487">
    <property type="entry name" value="DEXDc"/>
    <property type="match status" value="1"/>
</dbReference>
<dbReference type="GO" id="GO:0003724">
    <property type="term" value="F:RNA helicase activity"/>
    <property type="evidence" value="ECO:0007669"/>
    <property type="project" value="InterPro"/>
</dbReference>
<evidence type="ECO:0000256" key="2">
    <source>
        <dbReference type="ARBA" id="ARBA00022801"/>
    </source>
</evidence>
<dbReference type="PROSITE" id="PS51194">
    <property type="entry name" value="HELICASE_CTER"/>
    <property type="match status" value="1"/>
</dbReference>
<proteinExistence type="predicted"/>
<evidence type="ECO:0000313" key="10">
    <source>
        <dbReference type="EMBL" id="EGF82582.1"/>
    </source>
</evidence>
<dbReference type="GO" id="GO:0003676">
    <property type="term" value="F:nucleic acid binding"/>
    <property type="evidence" value="ECO:0007669"/>
    <property type="project" value="InterPro"/>
</dbReference>
<accession>F4NX00</accession>
<dbReference type="InterPro" id="IPR027417">
    <property type="entry name" value="P-loop_NTPase"/>
</dbReference>
<feature type="domain" description="DEAD-box RNA helicase Q" evidence="9">
    <location>
        <begin position="260"/>
        <end position="289"/>
    </location>
</feature>
<dbReference type="PROSITE" id="PS51195">
    <property type="entry name" value="Q_MOTIF"/>
    <property type="match status" value="1"/>
</dbReference>
<dbReference type="AlphaFoldDB" id="F4NX00"/>
<dbReference type="RefSeq" id="XP_006676723.1">
    <property type="nucleotide sequence ID" value="XM_006676660.1"/>
</dbReference>
<evidence type="ECO:0000256" key="3">
    <source>
        <dbReference type="ARBA" id="ARBA00022806"/>
    </source>
</evidence>
<dbReference type="Pfam" id="PF00271">
    <property type="entry name" value="Helicase_C"/>
    <property type="match status" value="1"/>
</dbReference>
<keyword evidence="2" id="KW-0378">Hydrolase</keyword>
<organism evidence="10 11">
    <name type="scientific">Batrachochytrium dendrobatidis (strain JAM81 / FGSC 10211)</name>
    <name type="common">Frog chytrid fungus</name>
    <dbReference type="NCBI Taxonomy" id="684364"/>
    <lineage>
        <taxon>Eukaryota</taxon>
        <taxon>Fungi</taxon>
        <taxon>Fungi incertae sedis</taxon>
        <taxon>Chytridiomycota</taxon>
        <taxon>Chytridiomycota incertae sedis</taxon>
        <taxon>Chytridiomycetes</taxon>
        <taxon>Rhizophydiales</taxon>
        <taxon>Rhizophydiales incertae sedis</taxon>
        <taxon>Batrachochytrium</taxon>
    </lineage>
</organism>
<gene>
    <name evidence="10" type="ORF">BATDEDRAFT_23188</name>
</gene>
<dbReference type="PANTHER" id="PTHR47960">
    <property type="entry name" value="DEAD-BOX ATP-DEPENDENT RNA HELICASE 50"/>
    <property type="match status" value="1"/>
</dbReference>
<dbReference type="InParanoid" id="F4NX00"/>
<dbReference type="SMART" id="SM00490">
    <property type="entry name" value="HELICc"/>
    <property type="match status" value="1"/>
</dbReference>
<feature type="short sequence motif" description="Q motif" evidence="5">
    <location>
        <begin position="260"/>
        <end position="289"/>
    </location>
</feature>
<keyword evidence="11" id="KW-1185">Reference proteome</keyword>
<protein>
    <submittedName>
        <fullName evidence="10">Uncharacterized protein</fullName>
    </submittedName>
</protein>
<evidence type="ECO:0000313" key="11">
    <source>
        <dbReference type="Proteomes" id="UP000007241"/>
    </source>
</evidence>
<dbReference type="InterPro" id="IPR011545">
    <property type="entry name" value="DEAD/DEAH_box_helicase_dom"/>
</dbReference>
<dbReference type="GO" id="GO:0005524">
    <property type="term" value="F:ATP binding"/>
    <property type="evidence" value="ECO:0007669"/>
    <property type="project" value="UniProtKB-KW"/>
</dbReference>
<dbReference type="GO" id="GO:1902775">
    <property type="term" value="P:mitochondrial large ribosomal subunit assembly"/>
    <property type="evidence" value="ECO:0000318"/>
    <property type="project" value="GO_Central"/>
</dbReference>
<feature type="compositionally biased region" description="Polar residues" evidence="6">
    <location>
        <begin position="1"/>
        <end position="18"/>
    </location>
</feature>
<evidence type="ECO:0000256" key="1">
    <source>
        <dbReference type="ARBA" id="ARBA00022741"/>
    </source>
</evidence>
<dbReference type="OMA" id="HSTIDFI"/>
<evidence type="ECO:0000259" key="9">
    <source>
        <dbReference type="PROSITE" id="PS51195"/>
    </source>
</evidence>
<keyword evidence="1" id="KW-0547">Nucleotide-binding</keyword>
<evidence type="ECO:0000259" key="8">
    <source>
        <dbReference type="PROSITE" id="PS51194"/>
    </source>
</evidence>
<dbReference type="STRING" id="684364.F4NX00"/>
<dbReference type="EMBL" id="GL882880">
    <property type="protein sequence ID" value="EGF82582.1"/>
    <property type="molecule type" value="Genomic_DNA"/>
</dbReference>